<keyword evidence="2" id="KW-1185">Reference proteome</keyword>
<dbReference type="InterPro" id="IPR027417">
    <property type="entry name" value="P-loop_NTPase"/>
</dbReference>
<proteinExistence type="predicted"/>
<evidence type="ECO:0008006" key="3">
    <source>
        <dbReference type="Google" id="ProtNLM"/>
    </source>
</evidence>
<evidence type="ECO:0000313" key="2">
    <source>
        <dbReference type="Proteomes" id="UP000285575"/>
    </source>
</evidence>
<sequence length="177" mass="19158">MPRQLILIVGSSGVGKSTLAQALQEELLPKQWIRFSPDAIQGCLPASVVKRVNALNDHTAVDWHSINAAAYACAAVLLQQGHSVIFDTVIMTPAGAKQLLTALGSFNPLIVELHASWHSITERTLARGDRTLEEADHGFRKCRGHITAHLVYDTTDIQPEQLASQIAGHIRSTPNAA</sequence>
<protein>
    <recommendedName>
        <fullName evidence="3">AAA family ATPase</fullName>
    </recommendedName>
</protein>
<gene>
    <name evidence="1" type="ORF">EOE66_04720</name>
</gene>
<comment type="caution">
    <text evidence="1">The sequence shown here is derived from an EMBL/GenBank/DDBJ whole genome shotgun (WGS) entry which is preliminary data.</text>
</comment>
<organism evidence="1 2">
    <name type="scientific">Rubrivivax rivuli</name>
    <dbReference type="NCBI Taxonomy" id="1862385"/>
    <lineage>
        <taxon>Bacteria</taxon>
        <taxon>Pseudomonadati</taxon>
        <taxon>Pseudomonadota</taxon>
        <taxon>Betaproteobacteria</taxon>
        <taxon>Burkholderiales</taxon>
        <taxon>Sphaerotilaceae</taxon>
        <taxon>Rubrivivax</taxon>
    </lineage>
</organism>
<dbReference type="OrthoDB" id="1493892at2"/>
<evidence type="ECO:0000313" key="1">
    <source>
        <dbReference type="EMBL" id="RVU47074.1"/>
    </source>
</evidence>
<accession>A0A437RJW7</accession>
<dbReference type="Gene3D" id="3.40.50.300">
    <property type="entry name" value="P-loop containing nucleotide triphosphate hydrolases"/>
    <property type="match status" value="1"/>
</dbReference>
<dbReference type="EMBL" id="SACR01000002">
    <property type="protein sequence ID" value="RVU47074.1"/>
    <property type="molecule type" value="Genomic_DNA"/>
</dbReference>
<dbReference type="Proteomes" id="UP000285575">
    <property type="component" value="Unassembled WGS sequence"/>
</dbReference>
<name>A0A437RJW7_9BURK</name>
<dbReference type="SUPFAM" id="SSF52540">
    <property type="entry name" value="P-loop containing nucleoside triphosphate hydrolases"/>
    <property type="match status" value="1"/>
</dbReference>
<dbReference type="AlphaFoldDB" id="A0A437RJW7"/>
<reference evidence="1 2" key="1">
    <citation type="submission" date="2019-01" db="EMBL/GenBank/DDBJ databases">
        <authorList>
            <person name="Chen W.-M."/>
        </authorList>
    </citation>
    <scope>NUCLEOTIDE SEQUENCE [LARGE SCALE GENOMIC DNA]</scope>
    <source>
        <strain evidence="1 2">KYPY4</strain>
    </source>
</reference>
<dbReference type="Pfam" id="PF07931">
    <property type="entry name" value="CPT"/>
    <property type="match status" value="1"/>
</dbReference>